<organism evidence="2 3">
    <name type="scientific">Kosmotoga arenicorallina S304</name>
    <dbReference type="NCBI Taxonomy" id="1453497"/>
    <lineage>
        <taxon>Bacteria</taxon>
        <taxon>Thermotogati</taxon>
        <taxon>Thermotogota</taxon>
        <taxon>Thermotogae</taxon>
        <taxon>Kosmotogales</taxon>
        <taxon>Kosmotogaceae</taxon>
        <taxon>Kosmotoga</taxon>
    </lineage>
</organism>
<dbReference type="RefSeq" id="WP_068345992.1">
    <property type="nucleotide sequence ID" value="NZ_JFHK01000003.1"/>
</dbReference>
<protein>
    <submittedName>
        <fullName evidence="2">Uncharacterized protein</fullName>
    </submittedName>
</protein>
<evidence type="ECO:0000313" key="2">
    <source>
        <dbReference type="EMBL" id="OAA31638.1"/>
    </source>
</evidence>
<evidence type="ECO:0000313" key="3">
    <source>
        <dbReference type="Proteomes" id="UP000077339"/>
    </source>
</evidence>
<evidence type="ECO:0000256" key="1">
    <source>
        <dbReference type="SAM" id="Phobius"/>
    </source>
</evidence>
<feature type="transmembrane region" description="Helical" evidence="1">
    <location>
        <begin position="29"/>
        <end position="46"/>
    </location>
</feature>
<dbReference type="Proteomes" id="UP000077339">
    <property type="component" value="Unassembled WGS sequence"/>
</dbReference>
<keyword evidence="3" id="KW-1185">Reference proteome</keyword>
<reference evidence="2 3" key="1">
    <citation type="submission" date="2014-02" db="EMBL/GenBank/DDBJ databases">
        <title>Kosmotoga genome sequencing.</title>
        <authorList>
            <person name="Pollo S.M."/>
            <person name="Charchuk R."/>
            <person name="Nesbo C.L."/>
        </authorList>
    </citation>
    <scope>NUCLEOTIDE SEQUENCE [LARGE SCALE GENOMIC DNA]</scope>
    <source>
        <strain evidence="2 3">S304</strain>
    </source>
</reference>
<accession>A0A182C7M9</accession>
<dbReference type="PATRIC" id="fig|1453497.3.peg.1212"/>
<keyword evidence="1" id="KW-0472">Membrane</keyword>
<gene>
    <name evidence="2" type="ORF">AT15_06075</name>
</gene>
<feature type="transmembrane region" description="Helical" evidence="1">
    <location>
        <begin position="260"/>
        <end position="277"/>
    </location>
</feature>
<dbReference type="EMBL" id="JFHK01000003">
    <property type="protein sequence ID" value="OAA31638.1"/>
    <property type="molecule type" value="Genomic_DNA"/>
</dbReference>
<keyword evidence="1" id="KW-0812">Transmembrane</keyword>
<feature type="transmembrane region" description="Helical" evidence="1">
    <location>
        <begin position="5"/>
        <end position="23"/>
    </location>
</feature>
<feature type="transmembrane region" description="Helical" evidence="1">
    <location>
        <begin position="212"/>
        <end position="231"/>
    </location>
</feature>
<feature type="transmembrane region" description="Helical" evidence="1">
    <location>
        <begin position="66"/>
        <end position="82"/>
    </location>
</feature>
<name>A0A182C7M9_9BACT</name>
<keyword evidence="1" id="KW-1133">Transmembrane helix</keyword>
<proteinExistence type="predicted"/>
<feature type="transmembrane region" description="Helical" evidence="1">
    <location>
        <begin position="125"/>
        <end position="145"/>
    </location>
</feature>
<sequence>MHLIAFSILSVFTMALFLMTLFSSLAGEFFLFPVLLFLSVLLVFSMQKEFKNELKRLKNSVASNSFPVLLVTVAGALLSYILNVYLGLGAVVAASVVGLVGASLVKKYAVPIYCGSFVGMVSPEVLHDFTHVLLASFIAGVLYILAQEVYKGVGGKLGAIAFSSWVLLSMFSDVELITGSSISFRTGLYIFIYSIAGVLLTHVLSVRLDRNIVASSSAVSLIAGLVFPVVYSDSGSTIAAATMCASFVGMSSKKILRHEFDALLSGAMMGIFFLMSVEHFGGAGGKLGTIAFGSALSLKGLRDFWGIFK</sequence>
<dbReference type="OrthoDB" id="2111878at2"/>
<dbReference type="AlphaFoldDB" id="A0A182C7M9"/>
<comment type="caution">
    <text evidence="2">The sequence shown here is derived from an EMBL/GenBank/DDBJ whole genome shotgun (WGS) entry which is preliminary data.</text>
</comment>
<dbReference type="STRING" id="1453497.AT15_06075"/>
<feature type="transmembrane region" description="Helical" evidence="1">
    <location>
        <begin position="188"/>
        <end position="206"/>
    </location>
</feature>
<feature type="transmembrane region" description="Helical" evidence="1">
    <location>
        <begin position="157"/>
        <end position="176"/>
    </location>
</feature>